<evidence type="ECO:0000313" key="4">
    <source>
        <dbReference type="EMBL" id="QKX53179.1"/>
    </source>
</evidence>
<accession>A0A7H8QGW4</accession>
<reference evidence="5" key="1">
    <citation type="submission" date="2020-06" db="EMBL/GenBank/DDBJ databases">
        <title>A chromosome-scale genome assembly of Talaromyces rugulosus W13939.</title>
        <authorList>
            <person name="Wang B."/>
            <person name="Guo L."/>
            <person name="Ye K."/>
            <person name="Wang L."/>
        </authorList>
    </citation>
    <scope>NUCLEOTIDE SEQUENCE [LARGE SCALE GENOMIC DNA]</scope>
    <source>
        <strain evidence="5">W13939</strain>
    </source>
</reference>
<dbReference type="PANTHER" id="PTHR42748">
    <property type="entry name" value="NITROGEN METABOLITE REPRESSION PROTEIN NMRA FAMILY MEMBER"/>
    <property type="match status" value="1"/>
</dbReference>
<dbReference type="KEGG" id="trg:TRUGW13939_00255"/>
<dbReference type="AlphaFoldDB" id="A0A7H8QGW4"/>
<dbReference type="GO" id="GO:0005634">
    <property type="term" value="C:nucleus"/>
    <property type="evidence" value="ECO:0007669"/>
    <property type="project" value="TreeGrafter"/>
</dbReference>
<evidence type="ECO:0000256" key="1">
    <source>
        <dbReference type="ARBA" id="ARBA00006328"/>
    </source>
</evidence>
<dbReference type="Pfam" id="PF05368">
    <property type="entry name" value="NmrA"/>
    <property type="match status" value="1"/>
</dbReference>
<dbReference type="InterPro" id="IPR036291">
    <property type="entry name" value="NAD(P)-bd_dom_sf"/>
</dbReference>
<sequence>MSKIIAVIGATGVQGGSVARTFSGIPGWEVRGITRNPASPAARKLEEAGVTLVQADLDNVNSLIAAFQGVNAIFGVTDFWQFAEKQSTLDIARSKGITWNEASYLQELEHGKNLVDAAAHVVKEGKLEKMVYSSLSDAKKASKGKYTWVYHFDGKAKVVQYLEEKSHESAEHRALFEKTSYVQMGYYLDNWNKNPILFPKKVGRATYIHPLLI</sequence>
<keyword evidence="5" id="KW-1185">Reference proteome</keyword>
<dbReference type="EMBL" id="CP055898">
    <property type="protein sequence ID" value="QKX53179.1"/>
    <property type="molecule type" value="Genomic_DNA"/>
</dbReference>
<organism evidence="4 5">
    <name type="scientific">Talaromyces rugulosus</name>
    <name type="common">Penicillium rugulosum</name>
    <dbReference type="NCBI Taxonomy" id="121627"/>
    <lineage>
        <taxon>Eukaryota</taxon>
        <taxon>Fungi</taxon>
        <taxon>Dikarya</taxon>
        <taxon>Ascomycota</taxon>
        <taxon>Pezizomycotina</taxon>
        <taxon>Eurotiomycetes</taxon>
        <taxon>Eurotiomycetidae</taxon>
        <taxon>Eurotiales</taxon>
        <taxon>Trichocomaceae</taxon>
        <taxon>Talaromyces</taxon>
        <taxon>Talaromyces sect. Islandici</taxon>
    </lineage>
</organism>
<proteinExistence type="inferred from homology"/>
<evidence type="ECO:0000259" key="3">
    <source>
        <dbReference type="Pfam" id="PF05368"/>
    </source>
</evidence>
<dbReference type="SUPFAM" id="SSF51735">
    <property type="entry name" value="NAD(P)-binding Rossmann-fold domains"/>
    <property type="match status" value="1"/>
</dbReference>
<dbReference type="InterPro" id="IPR008030">
    <property type="entry name" value="NmrA-like"/>
</dbReference>
<dbReference type="InterPro" id="IPR051164">
    <property type="entry name" value="NmrA-like_oxidored"/>
</dbReference>
<evidence type="ECO:0000256" key="2">
    <source>
        <dbReference type="ARBA" id="ARBA00022857"/>
    </source>
</evidence>
<dbReference type="OrthoDB" id="3358371at2759"/>
<dbReference type="GeneID" id="55987770"/>
<comment type="similarity">
    <text evidence="1">Belongs to the NmrA-type oxidoreductase family.</text>
</comment>
<keyword evidence="2" id="KW-0521">NADP</keyword>
<feature type="domain" description="NmrA-like" evidence="3">
    <location>
        <begin position="1"/>
        <end position="184"/>
    </location>
</feature>
<gene>
    <name evidence="4" type="ORF">TRUGW13939_00255</name>
</gene>
<protein>
    <recommendedName>
        <fullName evidence="3">NmrA-like domain-containing protein</fullName>
    </recommendedName>
</protein>
<dbReference type="Proteomes" id="UP000509510">
    <property type="component" value="Chromosome I"/>
</dbReference>
<dbReference type="PANTHER" id="PTHR42748:SF28">
    <property type="entry name" value="NMRA-LIKE DOMAIN-CONTAINING PROTEIN"/>
    <property type="match status" value="1"/>
</dbReference>
<dbReference type="Gene3D" id="3.40.50.720">
    <property type="entry name" value="NAD(P)-binding Rossmann-like Domain"/>
    <property type="match status" value="1"/>
</dbReference>
<dbReference type="RefSeq" id="XP_035339358.1">
    <property type="nucleotide sequence ID" value="XM_035483465.1"/>
</dbReference>
<evidence type="ECO:0000313" key="5">
    <source>
        <dbReference type="Proteomes" id="UP000509510"/>
    </source>
</evidence>
<name>A0A7H8QGW4_TALRU</name>